<dbReference type="GO" id="GO:0016887">
    <property type="term" value="F:ATP hydrolysis activity"/>
    <property type="evidence" value="ECO:0007669"/>
    <property type="project" value="InterPro"/>
</dbReference>
<feature type="coiled-coil region" evidence="4">
    <location>
        <begin position="150"/>
        <end position="177"/>
    </location>
</feature>
<dbReference type="InterPro" id="IPR003439">
    <property type="entry name" value="ABC_transporter-like_ATP-bd"/>
</dbReference>
<reference evidence="7 10" key="1">
    <citation type="journal article" date="2021" name="G3 (Bethesda)">
        <title>Genomic diversity, chromosomal rearrangements, and interspecies hybridization in the ogataea polymorpha species complex.</title>
        <authorList>
            <person name="Hanson S.J."/>
            <person name="Cinneide E.O."/>
            <person name="Salzberg L.I."/>
            <person name="Wolfe K.H."/>
            <person name="McGowan J."/>
            <person name="Fitzpatrick D.A."/>
            <person name="Matlin K."/>
        </authorList>
    </citation>
    <scope>NUCLEOTIDE SEQUENCE</scope>
    <source>
        <strain evidence="8">51-138</strain>
        <strain evidence="7">61-244</strain>
    </source>
</reference>
<evidence type="ECO:0000256" key="2">
    <source>
        <dbReference type="ARBA" id="ARBA00022741"/>
    </source>
</evidence>
<dbReference type="GeneID" id="66126900"/>
<proteinExistence type="predicted"/>
<protein>
    <recommendedName>
        <fullName evidence="6">ABC transporter domain-containing protein</fullName>
    </recommendedName>
</protein>
<dbReference type="InterPro" id="IPR003593">
    <property type="entry name" value="AAA+_ATPase"/>
</dbReference>
<keyword evidence="4" id="KW-0175">Coiled coil</keyword>
<sequence length="608" mass="67999">MSTVSASKAKREAKKAAKAAEGKLKTKKLTKKEKEKLESGGDASSAADEIEKLKLQQDKDGLSDRVTTGVLDSLETSRDIKMSSVSLLFHGKVLLQDSSLELNYGRRYGLLGENGCGKSTFLRALAAREYPIPEHIDVYLLNEPANASEYSALDWVVREAESELARLEKEVEDIIVNDGPESPLLEPLYEKIDEMDPSTFEARAAVILTGLGFNAQTIKKKTKDMSGGWRMRVALAKALFVKPTLLLLDDPTAHLDLEACVWLEEYLKLFDKTLILVSHSEDFLNGVCTNMIDMRMKKITQYGGNYDAYVKTRTELETNQMKQYYKQQEEIQHIKKFIASAGTYANLVRQAKSRQKILDKMEADGLIQPVVPDKVFTFKFPEVERLPPPVLSFDDISFAYDGNPEHYLYKDLSFGVDMDSRIALVGPNGVGKSTLLKLMTGELQPQKGRVSKHTHLKIGVYSQHSADQLDLTKTPLEFVRDKFSHISQDFQYWRGQLGRFGLTGEGQTSQMATLSEGQRSRVVFALLALEHPNVLLLDEPTNGLDIPTIDSLAEAINSFNGGVCVVSHDFRLLDKIAKDIYVVENQTATRWDGTIGQYKAKLAKNIVL</sequence>
<dbReference type="PROSITE" id="PS00211">
    <property type="entry name" value="ABC_TRANSPORTER_1"/>
    <property type="match status" value="1"/>
</dbReference>
<evidence type="ECO:0000313" key="10">
    <source>
        <dbReference type="Proteomes" id="UP001197328"/>
    </source>
</evidence>
<keyword evidence="2" id="KW-0547">Nucleotide-binding</keyword>
<dbReference type="FunFam" id="3.40.50.300:FF:000618">
    <property type="entry name" value="ATP-binding cassette (ABC) transporter, putative"/>
    <property type="match status" value="1"/>
</dbReference>
<organism evidence="7 9">
    <name type="scientific">Pichia angusta</name>
    <name type="common">Yeast</name>
    <name type="synonym">Hansenula polymorpha</name>
    <dbReference type="NCBI Taxonomy" id="870730"/>
    <lineage>
        <taxon>Eukaryota</taxon>
        <taxon>Fungi</taxon>
        <taxon>Dikarya</taxon>
        <taxon>Ascomycota</taxon>
        <taxon>Saccharomycotina</taxon>
        <taxon>Pichiomycetes</taxon>
        <taxon>Pichiales</taxon>
        <taxon>Pichiaceae</taxon>
        <taxon>Ogataea</taxon>
    </lineage>
</organism>
<dbReference type="Proteomes" id="UP001196530">
    <property type="component" value="Unassembled WGS sequence"/>
</dbReference>
<dbReference type="Proteomes" id="UP001197328">
    <property type="component" value="Unassembled WGS sequence"/>
</dbReference>
<dbReference type="GO" id="GO:0005524">
    <property type="term" value="F:ATP binding"/>
    <property type="evidence" value="ECO:0007669"/>
    <property type="project" value="UniProtKB-KW"/>
</dbReference>
<evidence type="ECO:0000259" key="6">
    <source>
        <dbReference type="PROSITE" id="PS50893"/>
    </source>
</evidence>
<dbReference type="Gene3D" id="3.40.50.300">
    <property type="entry name" value="P-loop containing nucleotide triphosphate hydrolases"/>
    <property type="match status" value="2"/>
</dbReference>
<dbReference type="PROSITE" id="PS50893">
    <property type="entry name" value="ABC_TRANSPORTER_2"/>
    <property type="match status" value="2"/>
</dbReference>
<evidence type="ECO:0000313" key="8">
    <source>
        <dbReference type="EMBL" id="KAG7850943.1"/>
    </source>
</evidence>
<accession>A0AAN6DH83</accession>
<dbReference type="EMBL" id="JAHLUX010000005">
    <property type="protein sequence ID" value="KAG7818981.1"/>
    <property type="molecule type" value="Genomic_DNA"/>
</dbReference>
<dbReference type="Pfam" id="PF12848">
    <property type="entry name" value="ABC_tran_Xtn"/>
    <property type="match status" value="1"/>
</dbReference>
<evidence type="ECO:0000256" key="5">
    <source>
        <dbReference type="SAM" id="MobiDB-lite"/>
    </source>
</evidence>
<dbReference type="FunFam" id="3.40.50.300:FF:000549">
    <property type="entry name" value="ABC transporter ATP-binding protein arb1"/>
    <property type="match status" value="1"/>
</dbReference>
<evidence type="ECO:0000313" key="7">
    <source>
        <dbReference type="EMBL" id="KAG7818981.1"/>
    </source>
</evidence>
<dbReference type="PANTHER" id="PTHR19211:SF15">
    <property type="entry name" value="ATP-BINDING CASSETTE SUB-FAMILY F MEMBER 2"/>
    <property type="match status" value="1"/>
</dbReference>
<gene>
    <name evidence="7" type="ORF">KL928_002849</name>
    <name evidence="8" type="ORF">KL940_001520</name>
</gene>
<dbReference type="Pfam" id="PF00005">
    <property type="entry name" value="ABC_tran"/>
    <property type="match status" value="2"/>
</dbReference>
<comment type="caution">
    <text evidence="7">The sequence shown here is derived from an EMBL/GenBank/DDBJ whole genome shotgun (WGS) entry which is preliminary data.</text>
</comment>
<dbReference type="InterPro" id="IPR050611">
    <property type="entry name" value="ABCF"/>
</dbReference>
<feature type="domain" description="ABC transporter" evidence="6">
    <location>
        <begin position="391"/>
        <end position="607"/>
    </location>
</feature>
<dbReference type="InterPro" id="IPR017871">
    <property type="entry name" value="ABC_transporter-like_CS"/>
</dbReference>
<feature type="domain" description="ABC transporter" evidence="6">
    <location>
        <begin position="80"/>
        <end position="321"/>
    </location>
</feature>
<dbReference type="CDD" id="cd03221">
    <property type="entry name" value="ABCF_EF-3"/>
    <property type="match status" value="2"/>
</dbReference>
<dbReference type="InterPro" id="IPR032781">
    <property type="entry name" value="ABC_tran_Xtn"/>
</dbReference>
<dbReference type="SUPFAM" id="SSF52540">
    <property type="entry name" value="P-loop containing nucleoside triphosphate hydrolases"/>
    <property type="match status" value="2"/>
</dbReference>
<dbReference type="InterPro" id="IPR027417">
    <property type="entry name" value="P-loop_NTPase"/>
</dbReference>
<dbReference type="SMART" id="SM00382">
    <property type="entry name" value="AAA"/>
    <property type="match status" value="2"/>
</dbReference>
<dbReference type="PANTHER" id="PTHR19211">
    <property type="entry name" value="ATP-BINDING TRANSPORT PROTEIN-RELATED"/>
    <property type="match status" value="1"/>
</dbReference>
<dbReference type="AlphaFoldDB" id="A0AAN6DH83"/>
<keyword evidence="10" id="KW-1185">Reference proteome</keyword>
<dbReference type="RefSeq" id="XP_043060003.1">
    <property type="nucleotide sequence ID" value="XM_043203370.1"/>
</dbReference>
<keyword evidence="3" id="KW-0067">ATP-binding</keyword>
<evidence type="ECO:0000256" key="1">
    <source>
        <dbReference type="ARBA" id="ARBA00022737"/>
    </source>
</evidence>
<evidence type="ECO:0000256" key="3">
    <source>
        <dbReference type="ARBA" id="ARBA00022840"/>
    </source>
</evidence>
<evidence type="ECO:0000256" key="4">
    <source>
        <dbReference type="SAM" id="Coils"/>
    </source>
</evidence>
<name>A0AAN6DH83_PICAN</name>
<feature type="compositionally biased region" description="Basic and acidic residues" evidence="5">
    <location>
        <begin position="14"/>
        <end position="24"/>
    </location>
</feature>
<feature type="region of interest" description="Disordered" evidence="5">
    <location>
        <begin position="1"/>
        <end position="49"/>
    </location>
</feature>
<keyword evidence="1" id="KW-0677">Repeat</keyword>
<dbReference type="EMBL" id="JAHLVD010000003">
    <property type="protein sequence ID" value="KAG7850943.1"/>
    <property type="molecule type" value="Genomic_DNA"/>
</dbReference>
<evidence type="ECO:0000313" key="9">
    <source>
        <dbReference type="Proteomes" id="UP001196530"/>
    </source>
</evidence>